<keyword evidence="1" id="KW-1133">Transmembrane helix</keyword>
<dbReference type="RefSeq" id="WP_012229631.1">
    <property type="nucleotide sequence ID" value="NZ_HG422565.1"/>
</dbReference>
<name>R4Z698_9ACTN</name>
<dbReference type="STRING" id="1229780.BN381_60055"/>
<dbReference type="Proteomes" id="UP000018291">
    <property type="component" value="Unassembled WGS sequence"/>
</dbReference>
<dbReference type="HOGENOM" id="CLU_1718999_0_0_11"/>
<organism evidence="2 3">
    <name type="scientific">Candidatus Neomicrothrix parvicella RN1</name>
    <dbReference type="NCBI Taxonomy" id="1229780"/>
    <lineage>
        <taxon>Bacteria</taxon>
        <taxon>Bacillati</taxon>
        <taxon>Actinomycetota</taxon>
        <taxon>Acidimicrobiia</taxon>
        <taxon>Acidimicrobiales</taxon>
        <taxon>Microthrixaceae</taxon>
        <taxon>Candidatus Neomicrothrix</taxon>
    </lineage>
</organism>
<protein>
    <submittedName>
        <fullName evidence="2">Uncharacterized protein</fullName>
    </submittedName>
</protein>
<gene>
    <name evidence="2" type="ORF">BN381_60055</name>
</gene>
<sequence length="152" mass="16583">MTSLATVIGTGSDLLAQLDPDNPPEGLGRLVIMFLLALVIVAPFAFWTTRRVQAGTWGLRRTGTDDPGPVEESDEGRLEDLIDAIRALERDHAGRAQVLVRRHLTSQGRDLPEAMAETLVRDALRRSGWRVDVVMPDELGSVLECEPLTTGG</sequence>
<accession>R4Z698</accession>
<dbReference type="OrthoDB" id="9798934at2"/>
<comment type="caution">
    <text evidence="2">The sequence shown here is derived from an EMBL/GenBank/DDBJ whole genome shotgun (WGS) entry which is preliminary data.</text>
</comment>
<reference evidence="2 3" key="1">
    <citation type="journal article" date="2013" name="ISME J.">
        <title>Metabolic model for the filamentous 'Candidatus Microthrix parvicella' based on genomic and metagenomic analyses.</title>
        <authorList>
            <person name="Jon McIlroy S."/>
            <person name="Kristiansen R."/>
            <person name="Albertsen M."/>
            <person name="Michael Karst S."/>
            <person name="Rossetti S."/>
            <person name="Lund Nielsen J."/>
            <person name="Tandoi V."/>
            <person name="James Seviour R."/>
            <person name="Nielsen P.H."/>
        </authorList>
    </citation>
    <scope>NUCLEOTIDE SEQUENCE [LARGE SCALE GENOMIC DNA]</scope>
    <source>
        <strain evidence="2 3">RN1</strain>
    </source>
</reference>
<keyword evidence="1" id="KW-0812">Transmembrane</keyword>
<feature type="transmembrane region" description="Helical" evidence="1">
    <location>
        <begin position="26"/>
        <end position="47"/>
    </location>
</feature>
<dbReference type="EMBL" id="CANL01000056">
    <property type="protein sequence ID" value="CCM65151.1"/>
    <property type="molecule type" value="Genomic_DNA"/>
</dbReference>
<evidence type="ECO:0000256" key="1">
    <source>
        <dbReference type="SAM" id="Phobius"/>
    </source>
</evidence>
<evidence type="ECO:0000313" key="2">
    <source>
        <dbReference type="EMBL" id="CCM65151.1"/>
    </source>
</evidence>
<evidence type="ECO:0000313" key="3">
    <source>
        <dbReference type="Proteomes" id="UP000018291"/>
    </source>
</evidence>
<keyword evidence="3" id="KW-1185">Reference proteome</keyword>
<dbReference type="AlphaFoldDB" id="R4Z698"/>
<keyword evidence="1" id="KW-0472">Membrane</keyword>
<proteinExistence type="predicted"/>